<evidence type="ECO:0000313" key="2">
    <source>
        <dbReference type="Proteomes" id="UP000011200"/>
    </source>
</evidence>
<gene>
    <name evidence="1" type="ORF">D806_012400</name>
</gene>
<evidence type="ECO:0000313" key="1">
    <source>
        <dbReference type="EMBL" id="AWT52228.1"/>
    </source>
</evidence>
<dbReference type="Proteomes" id="UP000011200">
    <property type="component" value="Chromosome"/>
</dbReference>
<reference evidence="2" key="2">
    <citation type="submission" date="2018-03" db="EMBL/GenBank/DDBJ databases">
        <authorList>
            <person name="Derbyshire K."/>
            <person name="Gray T.A."/>
            <person name="Champion M."/>
        </authorList>
    </citation>
    <scope>NUCLEOTIDE SEQUENCE [LARGE SCALE GENOMIC DNA]</scope>
    <source>
        <strain evidence="2">MKD8</strain>
    </source>
</reference>
<accession>A0A2U9PKK9</accession>
<organism evidence="1 2">
    <name type="scientific">Mycolicibacterium smegmatis (strain MKD8)</name>
    <name type="common">Mycobacterium smegmatis</name>
    <dbReference type="NCBI Taxonomy" id="1214915"/>
    <lineage>
        <taxon>Bacteria</taxon>
        <taxon>Bacillati</taxon>
        <taxon>Actinomycetota</taxon>
        <taxon>Actinomycetes</taxon>
        <taxon>Mycobacteriales</taxon>
        <taxon>Mycobacteriaceae</taxon>
        <taxon>Mycolicibacterium</taxon>
    </lineage>
</organism>
<dbReference type="AlphaFoldDB" id="A0A2U9PKK9"/>
<protein>
    <submittedName>
        <fullName evidence="1">Uncharacterized protein</fullName>
    </submittedName>
</protein>
<name>A0A2U9PKK9_MYCSE</name>
<reference evidence="1 2" key="1">
    <citation type="journal article" date="2013" name="Genome Announc.">
        <title>Draft genome sequence of MKD8, a conjugal recipient Mycobacterium smegmatis strain.</title>
        <authorList>
            <person name="Gray T.A."/>
            <person name="Palumbo M.J."/>
            <person name="Derbyshire K.M."/>
        </authorList>
    </citation>
    <scope>NUCLEOTIDE SEQUENCE [LARGE SCALE GENOMIC DNA]</scope>
    <source>
        <strain evidence="1 2">MKD8</strain>
    </source>
</reference>
<dbReference type="EMBL" id="CP027541">
    <property type="protein sequence ID" value="AWT52228.1"/>
    <property type="molecule type" value="Genomic_DNA"/>
</dbReference>
<proteinExistence type="predicted"/>
<sequence length="1125" mass="125667">MSLSDWMSDADYEWRSRLQPVNLVIETDFSADEVRQAQRRYGAAARHLLSQGVPPANILKRYPALTLMILVGHASLAYDHGAYWESFWDELGMDRDTEFESEIRRHVIDLLDKFSLARFPEIERDSSRRFVMMFALHAGIPVHCLRDLLIVINEHVTQGRPATGATVMEWLQEPGKEYRADALAVPVRNFLLNGAEFAADILDRIIEFIEESTADPTVFDRELNAATTGLPSVLLDELVKQLKDASLHVERRRPTTQGSARPAISYLVDDDEIVLVLPTLQAHSAIPWRVSFDGDVREAHAVRRWGGEATTAVARVPVPGPVREAVVSHPDAAVAMSLSVVVQADPLLTFDQNGRWIGRRDGLKDAVWAIFPKDHDLVDGRTHHPVPYQNVGSPAGWLGWRSAFVDLEDVDALQLKRGDATVGAPRWVRKDARPRFEHGPTIQGLTTLEGRTVYSSRPWVILPATRTDPAPEWNVKVRRLGETTWLIDEFWRSEAVDTCVDPFDDDEQRQLGLFEILVVGPMGSDARCIVFLAEGIETTFTPEIRVPSADGLTSSTAHITSAELLVSPASPISFEPRLREFRLTVSSSDQAVDLLLKPPHVEIRSGEVGVPTAWRMTADICDPEDFGQNRFAAIRAPGVTTAEFGYYSELGDLLQVDSKPRIRTSDVFETRTQQFADVVRRFPAGRLAATLHTETGPIEVTVLSAQPRRLASGVQLDGADLTFIDIAAVDELSVYVWNTTAPWKPPEVLQVRDGRATLPERLVDSGELCLQLFVDDLWVMIEPPPVPPETAFRVEQLGWYEQGSPAQVLLSRYLAGPRRPPVEIGAVPEAWAALARLHADGKNERFAGLTALLAADPRGALESLGDSTIPASEKMAMLIRSELVNYSFTAEETLNELHWHPWFGCMVELADLPSLYNRRDEVPEERAETLAYLRDRGGQALVELLRTGKAARASDACFDSRVLEMSFVPAERVEEKLKEVQQVPRAQLHPDNLRVGVYEAVSHRTEWMTSGWSTNFAEQTSLLIKPIKRSSLLAHEMITMRIDRLRGIDLGEYPWMLMSVQSLTLALLARLEAQSRIAGRYLNSGLLRDWARMAQLCPTMVANDLLIAEAAVLYDRRGDLTGEDE</sequence>